<dbReference type="RefSeq" id="WP_132596846.1">
    <property type="nucleotide sequence ID" value="NZ_SMKO01000052.1"/>
</dbReference>
<reference evidence="2 3" key="1">
    <citation type="submission" date="2019-03" db="EMBL/GenBank/DDBJ databases">
        <title>Draft genome sequences of novel Actinobacteria.</title>
        <authorList>
            <person name="Sahin N."/>
            <person name="Ay H."/>
            <person name="Saygin H."/>
        </authorList>
    </citation>
    <scope>NUCLEOTIDE SEQUENCE [LARGE SCALE GENOMIC DNA]</scope>
    <source>
        <strain evidence="2 3">KC310</strain>
    </source>
</reference>
<proteinExistence type="predicted"/>
<dbReference type="SUPFAM" id="SSF52218">
    <property type="entry name" value="Flavoproteins"/>
    <property type="match status" value="1"/>
</dbReference>
<gene>
    <name evidence="2" type="ORF">E1292_20500</name>
</gene>
<evidence type="ECO:0000313" key="3">
    <source>
        <dbReference type="Proteomes" id="UP000295258"/>
    </source>
</evidence>
<feature type="domain" description="NADPH-dependent FMN reductase-like" evidence="1">
    <location>
        <begin position="3"/>
        <end position="152"/>
    </location>
</feature>
<dbReference type="EMBL" id="SMKO01000052">
    <property type="protein sequence ID" value="TDD03700.1"/>
    <property type="molecule type" value="Genomic_DNA"/>
</dbReference>
<dbReference type="AlphaFoldDB" id="A0A4R4VTU3"/>
<dbReference type="InterPro" id="IPR029039">
    <property type="entry name" value="Flavoprotein-like_sf"/>
</dbReference>
<comment type="caution">
    <text evidence="2">The sequence shown here is derived from an EMBL/GenBank/DDBJ whole genome shotgun (WGS) entry which is preliminary data.</text>
</comment>
<dbReference type="GO" id="GO:0010181">
    <property type="term" value="F:FMN binding"/>
    <property type="evidence" value="ECO:0007669"/>
    <property type="project" value="TreeGrafter"/>
</dbReference>
<sequence>MIRIGIIVGSTRPHRRTAVAAQWVAEVAARHAAVTAGEASFEVVDLAEHGLPLLDEPVPAMFGDYRHPHTRRWARTIASLDGFVFVTPEYNRGMPAALKNAIDYLFAEWNNKAAGFVSHGVHGGTRAVEQLRLSMTELQVANVRTQVGLSAYTDFELTDPTEPGVITPGPHQEETLVELLDEVVTWSRALRPLRADAPQEALR</sequence>
<evidence type="ECO:0000259" key="1">
    <source>
        <dbReference type="Pfam" id="PF03358"/>
    </source>
</evidence>
<dbReference type="InterPro" id="IPR050712">
    <property type="entry name" value="NAD(P)H-dep_reductase"/>
</dbReference>
<organism evidence="2 3">
    <name type="scientific">Nonomuraea deserti</name>
    <dbReference type="NCBI Taxonomy" id="1848322"/>
    <lineage>
        <taxon>Bacteria</taxon>
        <taxon>Bacillati</taxon>
        <taxon>Actinomycetota</taxon>
        <taxon>Actinomycetes</taxon>
        <taxon>Streptosporangiales</taxon>
        <taxon>Streptosporangiaceae</taxon>
        <taxon>Nonomuraea</taxon>
    </lineage>
</organism>
<dbReference type="Gene3D" id="3.40.50.360">
    <property type="match status" value="1"/>
</dbReference>
<dbReference type="Pfam" id="PF03358">
    <property type="entry name" value="FMN_red"/>
    <property type="match status" value="1"/>
</dbReference>
<dbReference type="Proteomes" id="UP000295258">
    <property type="component" value="Unassembled WGS sequence"/>
</dbReference>
<dbReference type="PANTHER" id="PTHR30543">
    <property type="entry name" value="CHROMATE REDUCTASE"/>
    <property type="match status" value="1"/>
</dbReference>
<dbReference type="GO" id="GO:0005829">
    <property type="term" value="C:cytosol"/>
    <property type="evidence" value="ECO:0007669"/>
    <property type="project" value="TreeGrafter"/>
</dbReference>
<dbReference type="InterPro" id="IPR005025">
    <property type="entry name" value="FMN_Rdtase-like_dom"/>
</dbReference>
<evidence type="ECO:0000313" key="2">
    <source>
        <dbReference type="EMBL" id="TDD03700.1"/>
    </source>
</evidence>
<accession>A0A4R4VTU3</accession>
<dbReference type="GO" id="GO:0016491">
    <property type="term" value="F:oxidoreductase activity"/>
    <property type="evidence" value="ECO:0007669"/>
    <property type="project" value="InterPro"/>
</dbReference>
<protein>
    <submittedName>
        <fullName evidence="2">NADPH-dependent oxidoreductase</fullName>
    </submittedName>
</protein>
<name>A0A4R4VTU3_9ACTN</name>
<keyword evidence="3" id="KW-1185">Reference proteome</keyword>
<dbReference type="PANTHER" id="PTHR30543:SF21">
    <property type="entry name" value="NAD(P)H-DEPENDENT FMN REDUCTASE LOT6"/>
    <property type="match status" value="1"/>
</dbReference>